<protein>
    <recommendedName>
        <fullName evidence="1">Anti-sigma factor NepR domain-containing protein</fullName>
    </recommendedName>
</protein>
<evidence type="ECO:0000313" key="2">
    <source>
        <dbReference type="EMBL" id="NML76513.1"/>
    </source>
</evidence>
<dbReference type="Proteomes" id="UP000541470">
    <property type="component" value="Unassembled WGS sequence"/>
</dbReference>
<sequence length="68" mass="7657">MTKFDNDPSVLQKMNLAGVHPGIATQLRELYQAVQDEEIPDRFLSLLEKLDQAEKQAESSVRVKDSAL</sequence>
<dbReference type="InterPro" id="IPR041649">
    <property type="entry name" value="NepR"/>
</dbReference>
<dbReference type="Pfam" id="PF18557">
    <property type="entry name" value="NepR"/>
    <property type="match status" value="1"/>
</dbReference>
<gene>
    <name evidence="2" type="ORF">HHL25_20465</name>
</gene>
<feature type="domain" description="Anti-sigma factor NepR" evidence="1">
    <location>
        <begin position="21"/>
        <end position="54"/>
    </location>
</feature>
<dbReference type="EMBL" id="JABBGK010000006">
    <property type="protein sequence ID" value="NML76513.1"/>
    <property type="molecule type" value="Genomic_DNA"/>
</dbReference>
<dbReference type="AlphaFoldDB" id="A0A7Y0FXF3"/>
<accession>A0A7Y0FXF3</accession>
<keyword evidence="3" id="KW-1185">Reference proteome</keyword>
<name>A0A7Y0FXF3_9HYPH</name>
<organism evidence="2 3">
    <name type="scientific">Rhizobium terricola</name>
    <dbReference type="NCBI Taxonomy" id="2728849"/>
    <lineage>
        <taxon>Bacteria</taxon>
        <taxon>Pseudomonadati</taxon>
        <taxon>Pseudomonadota</taxon>
        <taxon>Alphaproteobacteria</taxon>
        <taxon>Hyphomicrobiales</taxon>
        <taxon>Rhizobiaceae</taxon>
        <taxon>Rhizobium/Agrobacterium group</taxon>
        <taxon>Rhizobium</taxon>
    </lineage>
</organism>
<evidence type="ECO:0000313" key="3">
    <source>
        <dbReference type="Proteomes" id="UP000541470"/>
    </source>
</evidence>
<comment type="caution">
    <text evidence="2">The sequence shown here is derived from an EMBL/GenBank/DDBJ whole genome shotgun (WGS) entry which is preliminary data.</text>
</comment>
<evidence type="ECO:0000259" key="1">
    <source>
        <dbReference type="Pfam" id="PF18557"/>
    </source>
</evidence>
<proteinExistence type="predicted"/>
<reference evidence="2 3" key="1">
    <citation type="submission" date="2020-04" db="EMBL/GenBank/DDBJ databases">
        <title>Rhizobium sp. S-51 isolated from soil.</title>
        <authorList>
            <person name="Dahal R.H."/>
        </authorList>
    </citation>
    <scope>NUCLEOTIDE SEQUENCE [LARGE SCALE GENOMIC DNA]</scope>
    <source>
        <strain evidence="2 3">S-51</strain>
    </source>
</reference>